<dbReference type="GO" id="GO:0004519">
    <property type="term" value="F:endonuclease activity"/>
    <property type="evidence" value="ECO:0007669"/>
    <property type="project" value="UniProtKB-KW"/>
</dbReference>
<keyword evidence="8 10" id="KW-0464">Manganese</keyword>
<dbReference type="PANTHER" id="PTHR34353:SF2">
    <property type="entry name" value="CRISPR-ASSOCIATED ENDONUCLEASE CAS1 1"/>
    <property type="match status" value="1"/>
</dbReference>
<evidence type="ECO:0000313" key="12">
    <source>
        <dbReference type="Proteomes" id="UP001384579"/>
    </source>
</evidence>
<keyword evidence="3 10" id="KW-0255">Endonuclease</keyword>
<accession>A0ABU8YVB8</accession>
<dbReference type="InterPro" id="IPR042206">
    <property type="entry name" value="CRISPR-assoc_Cas1_C"/>
</dbReference>
<comment type="function">
    <text evidence="10">CRISPR (clustered regularly interspaced short palindromic repeat), is an adaptive immune system that provides protection against mobile genetic elements (viruses, transposable elements and conjugative plasmids). CRISPR clusters contain spacers, sequences complementary to antecedent mobile elements, and target invading nucleic acids. CRISPR clusters are transcribed and processed into CRISPR RNA (crRNA). Acts as a dsDNA endonuclease. Involved in the integration of spacer DNA into the CRISPR cassette.</text>
</comment>
<evidence type="ECO:0000256" key="9">
    <source>
        <dbReference type="ARBA" id="ARBA00038592"/>
    </source>
</evidence>
<evidence type="ECO:0000256" key="10">
    <source>
        <dbReference type="HAMAP-Rule" id="MF_01470"/>
    </source>
</evidence>
<dbReference type="CDD" id="cd09634">
    <property type="entry name" value="Cas1_I-II-III"/>
    <property type="match status" value="1"/>
</dbReference>
<dbReference type="NCBIfam" id="TIGR00287">
    <property type="entry name" value="cas1"/>
    <property type="match status" value="1"/>
</dbReference>
<evidence type="ECO:0000256" key="1">
    <source>
        <dbReference type="ARBA" id="ARBA00022722"/>
    </source>
</evidence>
<evidence type="ECO:0000256" key="7">
    <source>
        <dbReference type="ARBA" id="ARBA00023125"/>
    </source>
</evidence>
<keyword evidence="2 10" id="KW-0479">Metal-binding</keyword>
<dbReference type="Pfam" id="PF01867">
    <property type="entry name" value="Cas_Cas1"/>
    <property type="match status" value="1"/>
</dbReference>
<keyword evidence="12" id="KW-1185">Reference proteome</keyword>
<dbReference type="InterPro" id="IPR050646">
    <property type="entry name" value="Cas1"/>
</dbReference>
<feature type="binding site" evidence="10">
    <location>
        <position position="222"/>
    </location>
    <ligand>
        <name>Mn(2+)</name>
        <dbReference type="ChEBI" id="CHEBI:29035"/>
    </ligand>
</feature>
<keyword evidence="5 10" id="KW-0460">Magnesium</keyword>
<keyword evidence="1 10" id="KW-0540">Nuclease</keyword>
<dbReference type="PANTHER" id="PTHR34353">
    <property type="entry name" value="CRISPR-ASSOCIATED ENDONUCLEASE CAS1 1"/>
    <property type="match status" value="1"/>
</dbReference>
<keyword evidence="4 10" id="KW-0378">Hydrolase</keyword>
<evidence type="ECO:0000256" key="5">
    <source>
        <dbReference type="ARBA" id="ARBA00022842"/>
    </source>
</evidence>
<feature type="binding site" evidence="10">
    <location>
        <position position="237"/>
    </location>
    <ligand>
        <name>Mn(2+)</name>
        <dbReference type="ChEBI" id="CHEBI:29035"/>
    </ligand>
</feature>
<dbReference type="InterPro" id="IPR002729">
    <property type="entry name" value="CRISPR-assoc_Cas1"/>
</dbReference>
<reference evidence="11 12" key="1">
    <citation type="journal article" date="2020" name="Harmful Algae">
        <title>Molecular and morphological characterization of a novel dihydroanatoxin-a producing Microcoleus species (cyanobacteria) from the Russian River, California, USA.</title>
        <authorList>
            <person name="Conklin K.Y."/>
            <person name="Stancheva R."/>
            <person name="Otten T.G."/>
            <person name="Fadness R."/>
            <person name="Boyer G.L."/>
            <person name="Read B."/>
            <person name="Zhang X."/>
            <person name="Sheath R.G."/>
        </authorList>
    </citation>
    <scope>NUCLEOTIDE SEQUENCE [LARGE SCALE GENOMIC DNA]</scope>
    <source>
        <strain evidence="11 12">PTRS2</strain>
    </source>
</reference>
<comment type="subunit">
    <text evidence="9 10">Homodimer, forms a heterotetramer with a Cas2 homodimer.</text>
</comment>
<dbReference type="InterPro" id="IPR042211">
    <property type="entry name" value="CRISPR-assoc_Cas1_N"/>
</dbReference>
<dbReference type="HAMAP" id="MF_01470">
    <property type="entry name" value="Cas1"/>
    <property type="match status" value="1"/>
</dbReference>
<keyword evidence="6 10" id="KW-0051">Antiviral defense</keyword>
<comment type="caution">
    <text evidence="11">The sequence shown here is derived from an EMBL/GenBank/DDBJ whole genome shotgun (WGS) entry which is preliminary data.</text>
</comment>
<evidence type="ECO:0000256" key="8">
    <source>
        <dbReference type="ARBA" id="ARBA00023211"/>
    </source>
</evidence>
<feature type="binding site" evidence="10">
    <location>
        <position position="156"/>
    </location>
    <ligand>
        <name>Mn(2+)</name>
        <dbReference type="ChEBI" id="CHEBI:29035"/>
    </ligand>
</feature>
<evidence type="ECO:0000313" key="11">
    <source>
        <dbReference type="EMBL" id="MEK0188349.1"/>
    </source>
</evidence>
<proteinExistence type="inferred from homology"/>
<evidence type="ECO:0000256" key="3">
    <source>
        <dbReference type="ARBA" id="ARBA00022759"/>
    </source>
</evidence>
<comment type="cofactor">
    <cofactor evidence="10">
        <name>Mg(2+)</name>
        <dbReference type="ChEBI" id="CHEBI:18420"/>
    </cofactor>
    <cofactor evidence="10">
        <name>Mn(2+)</name>
        <dbReference type="ChEBI" id="CHEBI:29035"/>
    </cofactor>
</comment>
<keyword evidence="7 10" id="KW-0238">DNA-binding</keyword>
<evidence type="ECO:0000256" key="2">
    <source>
        <dbReference type="ARBA" id="ARBA00022723"/>
    </source>
</evidence>
<organism evidence="11 12">
    <name type="scientific">Microcoleus anatoxicus PTRS2</name>
    <dbReference type="NCBI Taxonomy" id="2705321"/>
    <lineage>
        <taxon>Bacteria</taxon>
        <taxon>Bacillati</taxon>
        <taxon>Cyanobacteriota</taxon>
        <taxon>Cyanophyceae</taxon>
        <taxon>Oscillatoriophycideae</taxon>
        <taxon>Oscillatoriales</taxon>
        <taxon>Microcoleaceae</taxon>
        <taxon>Microcoleus</taxon>
        <taxon>Microcoleus anatoxicus</taxon>
    </lineage>
</organism>
<dbReference type="EC" id="3.1.-.-" evidence="10"/>
<sequence>MRTVYVSQPGCYVSLHQEMLVIKKGESVLGEVQLPLLEQLLIFGKSQVTTQAIRTCLWRNIPIAYLSRMGYCYGRILPIERGYRQLSRYQQQLCFAERLQVARRIVQAKLKNSRVILMRQQRRQASDVIVFAINCLEHLIKKAGEAETIEKLMGMEGAGAAQYFSAFEECLSNPDFVFVGRSRRPPGNPVNAMLSFGYQVLWNHLLSLIELQGLDPYSACLHQGTERHAALASDLIEEFRAPIIDTLVFYLVNNGMMKADQDFVFRNSGCFLNDSGRQKFLTAFLRRMEEDFTNNSGDSQPKWDLLNQQVKAFKKFVYNPLELYQPYQIR</sequence>
<comment type="similarity">
    <text evidence="10">Belongs to the CRISPR-associated endonuclease Cas1 family.</text>
</comment>
<name>A0ABU8YVB8_9CYAN</name>
<dbReference type="Proteomes" id="UP001384579">
    <property type="component" value="Unassembled WGS sequence"/>
</dbReference>
<protein>
    <recommendedName>
        <fullName evidence="10">CRISPR-associated endonuclease Cas1</fullName>
        <ecNumber evidence="10">3.1.-.-</ecNumber>
    </recommendedName>
</protein>
<dbReference type="RefSeq" id="WP_340518450.1">
    <property type="nucleotide sequence ID" value="NZ_JBBLXS010000586.1"/>
</dbReference>
<evidence type="ECO:0000256" key="6">
    <source>
        <dbReference type="ARBA" id="ARBA00023118"/>
    </source>
</evidence>
<gene>
    <name evidence="10 11" type="primary">cas1</name>
    <name evidence="11" type="ORF">WMG39_26420</name>
</gene>
<dbReference type="EMBL" id="JBBLXS010000586">
    <property type="protein sequence ID" value="MEK0188349.1"/>
    <property type="molecule type" value="Genomic_DNA"/>
</dbReference>
<evidence type="ECO:0000256" key="4">
    <source>
        <dbReference type="ARBA" id="ARBA00022801"/>
    </source>
</evidence>
<dbReference type="Gene3D" id="3.100.10.20">
    <property type="entry name" value="CRISPR-associated endonuclease Cas1, N-terminal domain"/>
    <property type="match status" value="1"/>
</dbReference>
<dbReference type="Gene3D" id="1.20.120.920">
    <property type="entry name" value="CRISPR-associated endonuclease Cas1, C-terminal domain"/>
    <property type="match status" value="1"/>
</dbReference>